<gene>
    <name evidence="2" type="ORF">DU505_09000</name>
</gene>
<keyword evidence="1" id="KW-0812">Transmembrane</keyword>
<accession>A0A368TY92</accession>
<dbReference type="Pfam" id="PF16931">
    <property type="entry name" value="Phage_holin_8"/>
    <property type="match status" value="1"/>
</dbReference>
<keyword evidence="1" id="KW-0472">Membrane</keyword>
<dbReference type="EMBL" id="QPII01000005">
    <property type="protein sequence ID" value="RCV89730.1"/>
    <property type="molecule type" value="Genomic_DNA"/>
</dbReference>
<name>A0A368TY92_9GAMM</name>
<keyword evidence="1" id="KW-1133">Transmembrane helix</keyword>
<evidence type="ECO:0000313" key="2">
    <source>
        <dbReference type="EMBL" id="RCV89730.1"/>
    </source>
</evidence>
<proteinExistence type="predicted"/>
<dbReference type="InterPro" id="IPR032637">
    <property type="entry name" value="Phage_holin-like"/>
</dbReference>
<evidence type="ECO:0008006" key="4">
    <source>
        <dbReference type="Google" id="ProtNLM"/>
    </source>
</evidence>
<reference evidence="2 3" key="1">
    <citation type="submission" date="2018-07" db="EMBL/GenBank/DDBJ databases">
        <title>Halomonas montanilacus sp. nov., isolated from Lake Pengyan on Tibetan Plateau.</title>
        <authorList>
            <person name="Lu H."/>
            <person name="Xing P."/>
            <person name="Wu Q."/>
        </authorList>
    </citation>
    <scope>NUCLEOTIDE SEQUENCE [LARGE SCALE GENOMIC DNA]</scope>
    <source>
        <strain evidence="2 3">PYC7W</strain>
    </source>
</reference>
<evidence type="ECO:0000256" key="1">
    <source>
        <dbReference type="SAM" id="Phobius"/>
    </source>
</evidence>
<dbReference type="Proteomes" id="UP000252405">
    <property type="component" value="Unassembled WGS sequence"/>
</dbReference>
<evidence type="ECO:0000313" key="3">
    <source>
        <dbReference type="Proteomes" id="UP000252405"/>
    </source>
</evidence>
<feature type="transmembrane region" description="Helical" evidence="1">
    <location>
        <begin position="78"/>
        <end position="98"/>
    </location>
</feature>
<protein>
    <recommendedName>
        <fullName evidence="4">Phage holin</fullName>
    </recommendedName>
</protein>
<feature type="transmembrane region" description="Helical" evidence="1">
    <location>
        <begin position="54"/>
        <end position="72"/>
    </location>
</feature>
<feature type="transmembrane region" description="Helical" evidence="1">
    <location>
        <begin position="15"/>
        <end position="42"/>
    </location>
</feature>
<sequence>MAEPSTTTAAGTATLTALVIGMLPGIDANAVIGAFCGASLFVISAKDLGLFERLAYLAISFWIGYLGGPTMLGSLIDHSAVAAFVAAAVTITAGLRVIEGVKTLDLKAWLGGKK</sequence>
<dbReference type="OrthoDB" id="7067196at2"/>
<comment type="caution">
    <text evidence="2">The sequence shown here is derived from an EMBL/GenBank/DDBJ whole genome shotgun (WGS) entry which is preliminary data.</text>
</comment>
<dbReference type="RefSeq" id="WP_114478664.1">
    <property type="nucleotide sequence ID" value="NZ_QPII01000005.1"/>
</dbReference>
<organism evidence="2 3">
    <name type="scientific">Billgrantia montanilacus</name>
    <dbReference type="NCBI Taxonomy" id="2282305"/>
    <lineage>
        <taxon>Bacteria</taxon>
        <taxon>Pseudomonadati</taxon>
        <taxon>Pseudomonadota</taxon>
        <taxon>Gammaproteobacteria</taxon>
        <taxon>Oceanospirillales</taxon>
        <taxon>Halomonadaceae</taxon>
        <taxon>Billgrantia</taxon>
    </lineage>
</organism>
<dbReference type="AlphaFoldDB" id="A0A368TY92"/>
<keyword evidence="3" id="KW-1185">Reference proteome</keyword>